<dbReference type="EMBL" id="CP012172">
    <property type="protein sequence ID" value="AKV75148.1"/>
    <property type="molecule type" value="Genomic_DNA"/>
</dbReference>
<evidence type="ECO:0000256" key="3">
    <source>
        <dbReference type="ARBA" id="ARBA00022691"/>
    </source>
</evidence>
<evidence type="ECO:0000256" key="1">
    <source>
        <dbReference type="ARBA" id="ARBA00022603"/>
    </source>
</evidence>
<evidence type="ECO:0000313" key="14">
    <source>
        <dbReference type="Proteomes" id="UP000062398"/>
    </source>
</evidence>
<evidence type="ECO:0000313" key="10">
    <source>
        <dbReference type="EMBL" id="AKV81882.1"/>
    </source>
</evidence>
<dbReference type="Gene3D" id="3.40.50.150">
    <property type="entry name" value="Vaccinia Virus protein VP39"/>
    <property type="match status" value="1"/>
</dbReference>
<organism evidence="11 12">
    <name type="scientific">Metallosphaera sedula</name>
    <dbReference type="NCBI Taxonomy" id="43687"/>
    <lineage>
        <taxon>Archaea</taxon>
        <taxon>Thermoproteota</taxon>
        <taxon>Thermoprotei</taxon>
        <taxon>Sulfolobales</taxon>
        <taxon>Sulfolobaceae</taxon>
        <taxon>Metallosphaera</taxon>
    </lineage>
</organism>
<feature type="binding site" evidence="5">
    <location>
        <position position="154"/>
    </location>
    <ligand>
        <name>S-adenosyl-L-methionine</name>
        <dbReference type="ChEBI" id="CHEBI:59789"/>
    </ligand>
</feature>
<dbReference type="AlphaFoldDB" id="A0A0K1TBB3"/>
<accession>A0A0K1TBB3</accession>
<dbReference type="OrthoDB" id="30774at2157"/>
<evidence type="ECO:0000313" key="9">
    <source>
        <dbReference type="EMBL" id="AKV79637.1"/>
    </source>
</evidence>
<dbReference type="Proteomes" id="UP000061362">
    <property type="component" value="Chromosome"/>
</dbReference>
<dbReference type="CDD" id="cd02440">
    <property type="entry name" value="AdoMet_MTases"/>
    <property type="match status" value="1"/>
</dbReference>
<feature type="binding site" evidence="5">
    <location>
        <position position="170"/>
    </location>
    <ligand>
        <name>S-adenosyl-L-methionine</name>
        <dbReference type="ChEBI" id="CHEBI:59789"/>
    </ligand>
</feature>
<keyword evidence="1 11" id="KW-0489">Methyltransferase</keyword>
<reference evidence="13 14" key="1">
    <citation type="journal article" date="2015" name="Genome Announc.">
        <title>Complete Genome Sequences of Evolved Arsenate-Resistant Metallosphaera sedula Strains.</title>
        <authorList>
            <person name="Ai C."/>
            <person name="McCarthy S."/>
            <person name="Schackwitz W."/>
            <person name="Martin J."/>
            <person name="Lipzen A."/>
            <person name="Blum P."/>
        </authorList>
    </citation>
    <scope>NUCLEOTIDE SEQUENCE [LARGE SCALE GENOMIC DNA]</scope>
    <source>
        <strain evidence="9 14">ARS120-1</strain>
        <strain evidence="10 13">ARS120-2</strain>
        <strain evidence="7 16">ARS50-1</strain>
        <strain evidence="8 15">ARS50-2</strain>
    </source>
</reference>
<dbReference type="InterPro" id="IPR049470">
    <property type="entry name" value="TRM61_C"/>
</dbReference>
<evidence type="ECO:0000313" key="16">
    <source>
        <dbReference type="Proteomes" id="UP000068832"/>
    </source>
</evidence>
<dbReference type="InterPro" id="IPR029063">
    <property type="entry name" value="SAM-dependent_MTases_sf"/>
</dbReference>
<evidence type="ECO:0000313" key="11">
    <source>
        <dbReference type="EMBL" id="AKV84118.1"/>
    </source>
</evidence>
<keyword evidence="4" id="KW-0819">tRNA processing</keyword>
<dbReference type="EMBL" id="CP012174">
    <property type="protein sequence ID" value="AKV79637.1"/>
    <property type="molecule type" value="Genomic_DNA"/>
</dbReference>
<dbReference type="PROSITE" id="PS51620">
    <property type="entry name" value="SAM_TRM61"/>
    <property type="match status" value="1"/>
</dbReference>
<feature type="binding site" evidence="5">
    <location>
        <begin position="105"/>
        <end position="108"/>
    </location>
    <ligand>
        <name>S-adenosyl-L-methionine</name>
        <dbReference type="ChEBI" id="CHEBI:59789"/>
    </ligand>
</feature>
<keyword evidence="2 11" id="KW-0808">Transferase</keyword>
<dbReference type="EMBL" id="CP012175">
    <property type="protein sequence ID" value="AKV81882.1"/>
    <property type="molecule type" value="Genomic_DNA"/>
</dbReference>
<feature type="domain" description="tRNA (adenine(58)-N(1))-methyltransferase catalytic subunit TRM61 C-terminal" evidence="6">
    <location>
        <begin position="72"/>
        <end position="235"/>
    </location>
</feature>
<dbReference type="Proteomes" id="UP000056255">
    <property type="component" value="Chromosome"/>
</dbReference>
<dbReference type="PIRSF" id="PIRSF017269">
    <property type="entry name" value="GCD14"/>
    <property type="match status" value="1"/>
</dbReference>
<sequence>MVLREGDLVVVWIDPRRVYLVKLEKGKKLDTDRGSLSFDSVIGKEYGDYVEISKGKAFLMYPSLDYIYDGLHRPSQVLYPKDIGYMIFKSGIKPGDTVVEAGTGSGFLTISLSHFLGASGKVITYDIREDMQERAKKNLELVGLVDRVVFKLGDVREKIEETGVDAIFLDMPDPWLAAENVYKALKPSGTVVVFVPTVSQIEKTFLYLRKNGFVDVEAVELILREYQVKENATRPRSIGVTHTGFIITGRKSIKGSSEIGE</sequence>
<proteinExistence type="predicted"/>
<name>A0A0K1TBB3_9CREN</name>
<feature type="binding site" evidence="5">
    <location>
        <position position="126"/>
    </location>
    <ligand>
        <name>S-adenosyl-L-methionine</name>
        <dbReference type="ChEBI" id="CHEBI:59789"/>
    </ligand>
</feature>
<dbReference type="Proteomes" id="UP000062475">
    <property type="component" value="Chromosome"/>
</dbReference>
<evidence type="ECO:0000313" key="13">
    <source>
        <dbReference type="Proteomes" id="UP000061362"/>
    </source>
</evidence>
<dbReference type="GO" id="GO:0031515">
    <property type="term" value="C:tRNA (m1A) methyltransferase complex"/>
    <property type="evidence" value="ECO:0007669"/>
    <property type="project" value="InterPro"/>
</dbReference>
<dbReference type="PANTHER" id="PTHR12133">
    <property type="entry name" value="TRNA (ADENINE(58)-N(1))-METHYLTRANSFERASE"/>
    <property type="match status" value="1"/>
</dbReference>
<dbReference type="SUPFAM" id="SSF53335">
    <property type="entry name" value="S-adenosyl-L-methionine-dependent methyltransferases"/>
    <property type="match status" value="1"/>
</dbReference>
<evidence type="ECO:0000313" key="12">
    <source>
        <dbReference type="Proteomes" id="UP000056255"/>
    </source>
</evidence>
<dbReference type="GO" id="GO:0160107">
    <property type="term" value="F:tRNA (adenine(58)-N1)-methyltransferase activity"/>
    <property type="evidence" value="ECO:0007669"/>
    <property type="project" value="InterPro"/>
</dbReference>
<dbReference type="RefSeq" id="WP_048060200.1">
    <property type="nucleotide sequence ID" value="NZ_AP019770.1"/>
</dbReference>
<dbReference type="PANTHER" id="PTHR12133:SF1">
    <property type="entry name" value="TRNA (ADENINE(58)-N(1))-METHYLTRANSFERASE, MITOCHONDRIAL"/>
    <property type="match status" value="1"/>
</dbReference>
<keyword evidence="3 5" id="KW-0949">S-adenosyl-L-methionine</keyword>
<evidence type="ECO:0000313" key="7">
    <source>
        <dbReference type="EMBL" id="AKV75148.1"/>
    </source>
</evidence>
<dbReference type="Pfam" id="PF08704">
    <property type="entry name" value="GCD14"/>
    <property type="match status" value="1"/>
</dbReference>
<evidence type="ECO:0000256" key="2">
    <source>
        <dbReference type="ARBA" id="ARBA00022679"/>
    </source>
</evidence>
<evidence type="ECO:0000313" key="15">
    <source>
        <dbReference type="Proteomes" id="UP000062475"/>
    </source>
</evidence>
<gene>
    <name evidence="7" type="ORF">MsedA_2285</name>
    <name evidence="8" type="ORF">MsedB_2287</name>
    <name evidence="9" type="ORF">MsedC_2285</name>
    <name evidence="10" type="ORF">MsedD_2286</name>
    <name evidence="11" type="ORF">MsedE_2288</name>
</gene>
<reference evidence="11 12" key="2">
    <citation type="submission" date="2015-07" db="EMBL/GenBank/DDBJ databases">
        <title>Physiological, transcriptional responses and genome re-sequencing of acid resistant extremely thermoacidophilic Metallosphaera sedula SARC-M1.</title>
        <authorList>
            <person name="Ai C."/>
            <person name="McCarthy S."/>
            <person name="Eckrich V."/>
            <person name="Rudrappa D."/>
            <person name="Qiu G."/>
            <person name="Blum P."/>
        </authorList>
    </citation>
    <scope>NUCLEOTIDE SEQUENCE [LARGE SCALE GENOMIC DNA]</scope>
    <source>
        <strain evidence="11 12">SARC-M1</strain>
    </source>
</reference>
<evidence type="ECO:0000256" key="5">
    <source>
        <dbReference type="PIRSR" id="PIRSR017269-1"/>
    </source>
</evidence>
<dbReference type="GeneID" id="91756776"/>
<dbReference type="Proteomes" id="UP000062398">
    <property type="component" value="Chromosome"/>
</dbReference>
<protein>
    <submittedName>
        <fullName evidence="11">Protein methyltransferase</fullName>
    </submittedName>
</protein>
<dbReference type="EMBL" id="CP012176">
    <property type="protein sequence ID" value="AKV84118.1"/>
    <property type="molecule type" value="Genomic_DNA"/>
</dbReference>
<evidence type="ECO:0000256" key="4">
    <source>
        <dbReference type="ARBA" id="ARBA00022694"/>
    </source>
</evidence>
<dbReference type="GO" id="GO:0030488">
    <property type="term" value="P:tRNA methylation"/>
    <property type="evidence" value="ECO:0007669"/>
    <property type="project" value="InterPro"/>
</dbReference>
<dbReference type="Pfam" id="PF14801">
    <property type="entry name" value="TrmI-like_N"/>
    <property type="match status" value="1"/>
</dbReference>
<dbReference type="InterPro" id="IPR014816">
    <property type="entry name" value="tRNA_MeTrfase_Gcd14"/>
</dbReference>
<dbReference type="EMBL" id="CP012173">
    <property type="protein sequence ID" value="AKV77386.1"/>
    <property type="molecule type" value="Genomic_DNA"/>
</dbReference>
<evidence type="ECO:0000259" key="6">
    <source>
        <dbReference type="Pfam" id="PF08704"/>
    </source>
</evidence>
<dbReference type="PATRIC" id="fig|43687.5.peg.2391"/>
<dbReference type="Gene3D" id="3.10.330.20">
    <property type="match status" value="1"/>
</dbReference>
<dbReference type="Proteomes" id="UP000068832">
    <property type="component" value="Chromosome"/>
</dbReference>
<evidence type="ECO:0000313" key="8">
    <source>
        <dbReference type="EMBL" id="AKV77386.1"/>
    </source>
</evidence>